<dbReference type="SUPFAM" id="SSF54909">
    <property type="entry name" value="Dimeric alpha+beta barrel"/>
    <property type="match status" value="1"/>
</dbReference>
<keyword evidence="2" id="KW-0560">Oxidoreductase</keyword>
<evidence type="ECO:0000259" key="1">
    <source>
        <dbReference type="PROSITE" id="PS51725"/>
    </source>
</evidence>
<name>A0AAN0XX98_9VIBR</name>
<dbReference type="Gene3D" id="3.30.70.100">
    <property type="match status" value="1"/>
</dbReference>
<feature type="domain" description="ABM" evidence="1">
    <location>
        <begin position="4"/>
        <end position="94"/>
    </location>
</feature>
<dbReference type="Proteomes" id="UP000092018">
    <property type="component" value="Chromosome 2"/>
</dbReference>
<gene>
    <name evidence="2" type="ORF">A6E01_13985</name>
</gene>
<dbReference type="InterPro" id="IPR007138">
    <property type="entry name" value="ABM_dom"/>
</dbReference>
<dbReference type="EMBL" id="CP016178">
    <property type="protein sequence ID" value="ANO34316.1"/>
    <property type="molecule type" value="Genomic_DNA"/>
</dbReference>
<evidence type="ECO:0000313" key="3">
    <source>
        <dbReference type="Proteomes" id="UP000092018"/>
    </source>
</evidence>
<accession>A0AAN0XX98</accession>
<sequence>MSKVTLEGHIIVPVQDLKQVLEALPEHIKLTHAEPGCISFHVQQSSRKPHRFNVYEEFIDREAFEFHQRRVKASHWGAITTNVIRHYQVSEDSE</sequence>
<dbReference type="RefSeq" id="WP_065210488.1">
    <property type="nucleotide sequence ID" value="NZ_CP016178.1"/>
</dbReference>
<reference evidence="2 3" key="1">
    <citation type="submission" date="2016-06" db="EMBL/GenBank/DDBJ databases">
        <title>Adaptive Radiation by Waves of Gene Transfer Leads to Fine-Scale Resource Partitioning in Marine Microbes.</title>
        <authorList>
            <person name="Hehemann J.-H."/>
            <person name="Arevalo P."/>
            <person name="Datta M.S."/>
            <person name="Yu X."/>
            <person name="Corzett C."/>
            <person name="Henschel A."/>
            <person name="Preheim S.P."/>
            <person name="Timberlake S."/>
            <person name="Alm E.J."/>
            <person name="Polz M.F."/>
        </authorList>
    </citation>
    <scope>NUCLEOTIDE SEQUENCE [LARGE SCALE GENOMIC DNA]</scope>
    <source>
        <strain evidence="2 3">FF50</strain>
    </source>
</reference>
<dbReference type="AlphaFoldDB" id="A0AAN0XX98"/>
<proteinExistence type="predicted"/>
<dbReference type="InterPro" id="IPR011008">
    <property type="entry name" value="Dimeric_a/b-barrel"/>
</dbReference>
<dbReference type="PROSITE" id="PS51725">
    <property type="entry name" value="ABM"/>
    <property type="match status" value="1"/>
</dbReference>
<dbReference type="Pfam" id="PF03992">
    <property type="entry name" value="ABM"/>
    <property type="match status" value="1"/>
</dbReference>
<keyword evidence="2" id="KW-0503">Monooxygenase</keyword>
<dbReference type="GO" id="GO:0004497">
    <property type="term" value="F:monooxygenase activity"/>
    <property type="evidence" value="ECO:0007669"/>
    <property type="project" value="UniProtKB-KW"/>
</dbReference>
<evidence type="ECO:0000313" key="2">
    <source>
        <dbReference type="EMBL" id="ANO34316.1"/>
    </source>
</evidence>
<protein>
    <submittedName>
        <fullName evidence="2">Antibiotic biosynthesis monooxygenase</fullName>
    </submittedName>
</protein>
<organism evidence="2 3">
    <name type="scientific">Vibrio breoganii</name>
    <dbReference type="NCBI Taxonomy" id="553239"/>
    <lineage>
        <taxon>Bacteria</taxon>
        <taxon>Pseudomonadati</taxon>
        <taxon>Pseudomonadota</taxon>
        <taxon>Gammaproteobacteria</taxon>
        <taxon>Vibrionales</taxon>
        <taxon>Vibrionaceae</taxon>
        <taxon>Vibrio</taxon>
    </lineage>
</organism>
<dbReference type="KEGG" id="vbr:A6E01_13985"/>